<dbReference type="AlphaFoldDB" id="A0AAD6J1M8"/>
<evidence type="ECO:0000256" key="9">
    <source>
        <dbReference type="SAM" id="SignalP"/>
    </source>
</evidence>
<dbReference type="InterPro" id="IPR035971">
    <property type="entry name" value="CBD_sf"/>
</dbReference>
<gene>
    <name evidence="11" type="ORF">Dda_4623</name>
</gene>
<evidence type="ECO:0000256" key="2">
    <source>
        <dbReference type="ARBA" id="ARBA00022487"/>
    </source>
</evidence>
<keyword evidence="4" id="KW-0378">Hydrolase</keyword>
<evidence type="ECO:0000259" key="10">
    <source>
        <dbReference type="PROSITE" id="PS51164"/>
    </source>
</evidence>
<feature type="signal peptide" evidence="9">
    <location>
        <begin position="1"/>
        <end position="31"/>
    </location>
</feature>
<dbReference type="GO" id="GO:0005576">
    <property type="term" value="C:extracellular region"/>
    <property type="evidence" value="ECO:0007669"/>
    <property type="project" value="InterPro"/>
</dbReference>
<comment type="caution">
    <text evidence="11">The sequence shown here is derived from an EMBL/GenBank/DDBJ whole genome shotgun (WGS) entry which is preliminary data.</text>
</comment>
<dbReference type="EC" id="3.1.1.117" evidence="7"/>
<dbReference type="Pfam" id="PF22244">
    <property type="entry name" value="GCE_fung"/>
    <property type="match status" value="1"/>
</dbReference>
<feature type="region of interest" description="Disordered" evidence="8">
    <location>
        <begin position="68"/>
        <end position="120"/>
    </location>
</feature>
<keyword evidence="3 9" id="KW-0732">Signal</keyword>
<dbReference type="SUPFAM" id="SSF57180">
    <property type="entry name" value="Cellulose-binding domain"/>
    <property type="match status" value="1"/>
</dbReference>
<dbReference type="InterPro" id="IPR054579">
    <property type="entry name" value="GCE-like_dom"/>
</dbReference>
<dbReference type="GO" id="GO:0030248">
    <property type="term" value="F:cellulose binding"/>
    <property type="evidence" value="ECO:0007669"/>
    <property type="project" value="InterPro"/>
</dbReference>
<evidence type="ECO:0000256" key="7">
    <source>
        <dbReference type="ARBA" id="ARBA00026105"/>
    </source>
</evidence>
<dbReference type="InterPro" id="IPR029058">
    <property type="entry name" value="AB_hydrolase_fold"/>
</dbReference>
<dbReference type="GO" id="GO:0052689">
    <property type="term" value="F:carboxylic ester hydrolase activity"/>
    <property type="evidence" value="ECO:0007669"/>
    <property type="project" value="UniProtKB-KW"/>
</dbReference>
<feature type="domain" description="CBM1" evidence="10">
    <location>
        <begin position="31"/>
        <end position="67"/>
    </location>
</feature>
<evidence type="ECO:0000313" key="12">
    <source>
        <dbReference type="Proteomes" id="UP001221413"/>
    </source>
</evidence>
<evidence type="ECO:0000256" key="3">
    <source>
        <dbReference type="ARBA" id="ARBA00022729"/>
    </source>
</evidence>
<evidence type="ECO:0000256" key="6">
    <source>
        <dbReference type="ARBA" id="ARBA00024511"/>
    </source>
</evidence>
<feature type="chain" id="PRO_5042271606" description="(4-O-methyl)-D-glucuronate--lignin esterase" evidence="9">
    <location>
        <begin position="32"/>
        <end position="482"/>
    </location>
</feature>
<evidence type="ECO:0000256" key="8">
    <source>
        <dbReference type="SAM" id="MobiDB-lite"/>
    </source>
</evidence>
<protein>
    <recommendedName>
        <fullName evidence="7">(4-O-methyl)-D-glucuronate--lignin esterase</fullName>
        <ecNumber evidence="7">3.1.1.117</ecNumber>
    </recommendedName>
</protein>
<name>A0AAD6J1M8_DREDA</name>
<reference evidence="11" key="1">
    <citation type="submission" date="2023-01" db="EMBL/GenBank/DDBJ databases">
        <title>The chitinases involved in constricting ring structure development in the nematode-trapping fungus Drechslerella dactyloides.</title>
        <authorList>
            <person name="Wang R."/>
            <person name="Zhang L."/>
            <person name="Tang P."/>
            <person name="Li S."/>
            <person name="Liang L."/>
        </authorList>
    </citation>
    <scope>NUCLEOTIDE SEQUENCE</scope>
    <source>
        <strain evidence="11">YMF1.00031</strain>
    </source>
</reference>
<organism evidence="11 12">
    <name type="scientific">Drechslerella dactyloides</name>
    <name type="common">Nematode-trapping fungus</name>
    <name type="synonym">Arthrobotrys dactyloides</name>
    <dbReference type="NCBI Taxonomy" id="74499"/>
    <lineage>
        <taxon>Eukaryota</taxon>
        <taxon>Fungi</taxon>
        <taxon>Dikarya</taxon>
        <taxon>Ascomycota</taxon>
        <taxon>Pezizomycotina</taxon>
        <taxon>Orbiliomycetes</taxon>
        <taxon>Orbiliales</taxon>
        <taxon>Orbiliaceae</taxon>
        <taxon>Drechslerella</taxon>
    </lineage>
</organism>
<dbReference type="InterPro" id="IPR000254">
    <property type="entry name" value="CBD"/>
</dbReference>
<comment type="catalytic activity">
    <reaction evidence="6">
        <text>a 4-O-methyl-alpha-D-glucuronosyl ester derivative + H2O = 4-O-methyl-alpha-D-glucuronate derivative + an alcohol + H(+)</text>
        <dbReference type="Rhea" id="RHEA:67452"/>
        <dbReference type="ChEBI" id="CHEBI:15377"/>
        <dbReference type="ChEBI" id="CHEBI:15378"/>
        <dbReference type="ChEBI" id="CHEBI:30879"/>
        <dbReference type="ChEBI" id="CHEBI:171667"/>
        <dbReference type="ChEBI" id="CHEBI:171668"/>
        <dbReference type="EC" id="3.1.1.117"/>
    </reaction>
    <physiologicalReaction direction="left-to-right" evidence="6">
        <dbReference type="Rhea" id="RHEA:67453"/>
    </physiologicalReaction>
</comment>
<evidence type="ECO:0000313" key="11">
    <source>
        <dbReference type="EMBL" id="KAJ6260397.1"/>
    </source>
</evidence>
<dbReference type="PROSITE" id="PS00562">
    <property type="entry name" value="CBM1_1"/>
    <property type="match status" value="1"/>
</dbReference>
<dbReference type="Gene3D" id="3.40.50.1820">
    <property type="entry name" value="alpha/beta hydrolase"/>
    <property type="match status" value="1"/>
</dbReference>
<evidence type="ECO:0000256" key="5">
    <source>
        <dbReference type="ARBA" id="ARBA00023185"/>
    </source>
</evidence>
<dbReference type="PROSITE" id="PS51164">
    <property type="entry name" value="CBM1_2"/>
    <property type="match status" value="1"/>
</dbReference>
<dbReference type="GO" id="GO:0046274">
    <property type="term" value="P:lignin catabolic process"/>
    <property type="evidence" value="ECO:0007669"/>
    <property type="project" value="UniProtKB-KW"/>
</dbReference>
<keyword evidence="5" id="KW-0439">Lignin degradation</keyword>
<evidence type="ECO:0000256" key="1">
    <source>
        <dbReference type="ARBA" id="ARBA00010092"/>
    </source>
</evidence>
<dbReference type="SUPFAM" id="SSF53474">
    <property type="entry name" value="alpha/beta-Hydrolases"/>
    <property type="match status" value="1"/>
</dbReference>
<dbReference type="GO" id="GO:0005975">
    <property type="term" value="P:carbohydrate metabolic process"/>
    <property type="evidence" value="ECO:0007669"/>
    <property type="project" value="InterPro"/>
</dbReference>
<comment type="similarity">
    <text evidence="1">Belongs to the carbohydrate esterase 15 (CE15) family.</text>
</comment>
<proteinExistence type="inferred from homology"/>
<dbReference type="EMBL" id="JAQGDS010000005">
    <property type="protein sequence ID" value="KAJ6260397.1"/>
    <property type="molecule type" value="Genomic_DNA"/>
</dbReference>
<accession>A0AAD6J1M8</accession>
<dbReference type="Proteomes" id="UP001221413">
    <property type="component" value="Unassembled WGS sequence"/>
</dbReference>
<dbReference type="SMART" id="SM00236">
    <property type="entry name" value="fCBD"/>
    <property type="match status" value="1"/>
</dbReference>
<dbReference type="Pfam" id="PF00734">
    <property type="entry name" value="CBM_1"/>
    <property type="match status" value="1"/>
</dbReference>
<feature type="compositionally biased region" description="Low complexity" evidence="8">
    <location>
        <begin position="73"/>
        <end position="115"/>
    </location>
</feature>
<sequence>MGQIRSFSLESTMAARVAALLLLVGANSVAAQQTTWGQCGGIGWTGPTTCTSGNSCVVLNPYYSQCQPGSVQPTTSRTTTTTSRTTTTTSRTTTPVVPTTTTTRTTTTGGTNPTTCPAIPNPIPLVSNSRLPDPFTFSSGSKVTTKAQFTCRQAEIFAAMQQYELGTKPGKPQTVSASLSGNTLTINVSDQGKSISFTVTISKPAGNGPFPAIIAYGGASIPIPAGVATITFRNDDVAAQNNGASRGQGKFYTLYGSGHSAGALTAWAWGVSRIIDAIEQTPSTGINPQRIGVTGCSRNGKGAIVAGALDDRIALTIPQESGSGGAACWRLSDYQKSQGQNVQTASQIVGENVWFSTLFNANSNSVNRLPFDHHSLAGLVAPRGLFVIENTSMEWLGNLSTYGCMKVGQIIYQALGVTSNMGYSQVGHSDHCGFPASQRNDLNAFINRFLLDQNVATNIFRTDGSFSFNQAQWVDWTVPTLS</sequence>
<keyword evidence="2" id="KW-0719">Serine esterase</keyword>
<keyword evidence="12" id="KW-1185">Reference proteome</keyword>
<evidence type="ECO:0000256" key="4">
    <source>
        <dbReference type="ARBA" id="ARBA00022801"/>
    </source>
</evidence>